<evidence type="ECO:0008006" key="4">
    <source>
        <dbReference type="Google" id="ProtNLM"/>
    </source>
</evidence>
<dbReference type="PROSITE" id="PS51257">
    <property type="entry name" value="PROKAR_LIPOPROTEIN"/>
    <property type="match status" value="1"/>
</dbReference>
<dbReference type="RefSeq" id="WP_184086857.1">
    <property type="nucleotide sequence ID" value="NZ_JACIJF010000004.1"/>
</dbReference>
<organism evidence="2 3">
    <name type="scientific">Sphingomonas xinjiangensis</name>
    <dbReference type="NCBI Taxonomy" id="643568"/>
    <lineage>
        <taxon>Bacteria</taxon>
        <taxon>Pseudomonadati</taxon>
        <taxon>Pseudomonadota</taxon>
        <taxon>Alphaproteobacteria</taxon>
        <taxon>Sphingomonadales</taxon>
        <taxon>Sphingomonadaceae</taxon>
        <taxon>Sphingomonas</taxon>
    </lineage>
</organism>
<comment type="caution">
    <text evidence="2">The sequence shown here is derived from an EMBL/GenBank/DDBJ whole genome shotgun (WGS) entry which is preliminary data.</text>
</comment>
<keyword evidence="3" id="KW-1185">Reference proteome</keyword>
<reference evidence="2 3" key="1">
    <citation type="submission" date="2020-08" db="EMBL/GenBank/DDBJ databases">
        <title>Genomic Encyclopedia of Type Strains, Phase IV (KMG-IV): sequencing the most valuable type-strain genomes for metagenomic binning, comparative biology and taxonomic classification.</title>
        <authorList>
            <person name="Goeker M."/>
        </authorList>
    </citation>
    <scope>NUCLEOTIDE SEQUENCE [LARGE SCALE GENOMIC DNA]</scope>
    <source>
        <strain evidence="2 3">DSM 26736</strain>
    </source>
</reference>
<dbReference type="Proteomes" id="UP000527143">
    <property type="component" value="Unassembled WGS sequence"/>
</dbReference>
<dbReference type="EMBL" id="JACIJF010000004">
    <property type="protein sequence ID" value="MBB5710723.1"/>
    <property type="molecule type" value="Genomic_DNA"/>
</dbReference>
<proteinExistence type="predicted"/>
<evidence type="ECO:0000313" key="2">
    <source>
        <dbReference type="EMBL" id="MBB5710723.1"/>
    </source>
</evidence>
<feature type="compositionally biased region" description="Polar residues" evidence="1">
    <location>
        <begin position="103"/>
        <end position="115"/>
    </location>
</feature>
<sequence length="115" mass="12180">MKQYLWMAGAALALAGCQSEGTQEPAANAVANVNVNSSGEDVGARVAALPERQRNVVFIRAILDAKLPCQAVKTSQRLEDQDGRPLWRADCSGGGSHMITVTPDGTANIVSRSDR</sequence>
<dbReference type="AlphaFoldDB" id="A0A840YQP6"/>
<accession>A0A840YQP6</accession>
<protein>
    <recommendedName>
        <fullName evidence="4">Lipoprotein</fullName>
    </recommendedName>
</protein>
<feature type="region of interest" description="Disordered" evidence="1">
    <location>
        <begin position="95"/>
        <end position="115"/>
    </location>
</feature>
<name>A0A840YQP6_9SPHN</name>
<evidence type="ECO:0000256" key="1">
    <source>
        <dbReference type="SAM" id="MobiDB-lite"/>
    </source>
</evidence>
<evidence type="ECO:0000313" key="3">
    <source>
        <dbReference type="Proteomes" id="UP000527143"/>
    </source>
</evidence>
<gene>
    <name evidence="2" type="ORF">FHT02_001954</name>
</gene>